<keyword evidence="5" id="KW-1185">Reference proteome</keyword>
<evidence type="ECO:0000313" key="4">
    <source>
        <dbReference type="Ensembl" id="ENSPLOP00000025476.1"/>
    </source>
</evidence>
<proteinExistence type="predicted"/>
<dbReference type="OMA" id="TREEWFH"/>
<dbReference type="Proteomes" id="UP000694399">
    <property type="component" value="Unassembled WGS sequence"/>
</dbReference>
<feature type="coiled-coil region" evidence="2">
    <location>
        <begin position="200"/>
        <end position="241"/>
    </location>
</feature>
<reference evidence="4" key="2">
    <citation type="submission" date="2025-09" db="UniProtKB">
        <authorList>
            <consortium name="Ensembl"/>
        </authorList>
    </citation>
    <scope>IDENTIFICATION</scope>
</reference>
<protein>
    <recommendedName>
        <fullName evidence="3">CCDC144C-like coiled-coil domain-containing protein</fullName>
    </recommendedName>
</protein>
<feature type="coiled-coil region" evidence="2">
    <location>
        <begin position="6"/>
        <end position="104"/>
    </location>
</feature>
<sequence>MLQDEIAMLRLEIDTIKNQNQGKETKYCEDIEIVKEENDNLQKTIKQNEETLSKTIFQYSGQLNVLTAEITMLNSKLEHEKQNKESLEAEVESYRARLATAVHDHDQSQTSRRDLELAFQRARDEWFHLQDKMNFDVSNLQDNNEVLSQQLSQVESKLNALEIELHHTKDALREKTLVLECVQRDLSQTQCQKTEIEHMYQNEQSKVNKYIAKQESLEERLSQLQSENMLLRQQLDDAHNKADSKEKLVINIQDQFQNIIKKLEAKSEEQGLMLGERNKELIDECKHLKERMYHYENEKAKIEVSIQKDKNFSDFQKENSGNT</sequence>
<dbReference type="Gene3D" id="6.10.140.920">
    <property type="match status" value="1"/>
</dbReference>
<dbReference type="InterPro" id="IPR039497">
    <property type="entry name" value="CC144C-like_CC_dom"/>
</dbReference>
<reference evidence="4" key="1">
    <citation type="submission" date="2025-08" db="UniProtKB">
        <authorList>
            <consortium name="Ensembl"/>
        </authorList>
    </citation>
    <scope>IDENTIFICATION</scope>
</reference>
<dbReference type="PANTHER" id="PTHR24147">
    <property type="entry name" value="ANKYRIN REPEAT DOMAIN 36-RELATED"/>
    <property type="match status" value="1"/>
</dbReference>
<dbReference type="AlphaFoldDB" id="A0A8C8Y0W2"/>
<dbReference type="Pfam" id="PF14915">
    <property type="entry name" value="CCDC144C"/>
    <property type="match status" value="1"/>
</dbReference>
<dbReference type="InterPro" id="IPR050657">
    <property type="entry name" value="Ankyrin_repeat_domain"/>
</dbReference>
<evidence type="ECO:0000259" key="3">
    <source>
        <dbReference type="Pfam" id="PF14915"/>
    </source>
</evidence>
<organism evidence="4 5">
    <name type="scientific">Panthera leo</name>
    <name type="common">Lion</name>
    <dbReference type="NCBI Taxonomy" id="9689"/>
    <lineage>
        <taxon>Eukaryota</taxon>
        <taxon>Metazoa</taxon>
        <taxon>Chordata</taxon>
        <taxon>Craniata</taxon>
        <taxon>Vertebrata</taxon>
        <taxon>Euteleostomi</taxon>
        <taxon>Mammalia</taxon>
        <taxon>Eutheria</taxon>
        <taxon>Laurasiatheria</taxon>
        <taxon>Carnivora</taxon>
        <taxon>Feliformia</taxon>
        <taxon>Felidae</taxon>
        <taxon>Pantherinae</taxon>
        <taxon>Panthera</taxon>
    </lineage>
</organism>
<name>A0A8C8Y0W2_PANLE</name>
<keyword evidence="1 2" id="KW-0175">Coiled coil</keyword>
<feature type="domain" description="CCDC144C-like coiled-coil" evidence="3">
    <location>
        <begin position="1"/>
        <end position="308"/>
    </location>
</feature>
<dbReference type="Ensembl" id="ENSPLOT00000028128.1">
    <property type="protein sequence ID" value="ENSPLOP00000025476.1"/>
    <property type="gene ID" value="ENSPLOG00000018706.1"/>
</dbReference>
<dbReference type="GeneTree" id="ENSGT00940000153661"/>
<accession>A0A8C8Y0W2</accession>
<dbReference type="PANTHER" id="PTHR24147:SF60">
    <property type="entry name" value="ANKYRIN REPEAT DOMAIN-CONTAINING PROTEIN 26-RELATED"/>
    <property type="match status" value="1"/>
</dbReference>
<evidence type="ECO:0000256" key="1">
    <source>
        <dbReference type="ARBA" id="ARBA00023054"/>
    </source>
</evidence>
<evidence type="ECO:0000313" key="5">
    <source>
        <dbReference type="Proteomes" id="UP000694399"/>
    </source>
</evidence>
<evidence type="ECO:0000256" key="2">
    <source>
        <dbReference type="SAM" id="Coils"/>
    </source>
</evidence>
<feature type="coiled-coil region" evidence="2">
    <location>
        <begin position="137"/>
        <end position="171"/>
    </location>
</feature>